<keyword evidence="3" id="KW-1185">Reference proteome</keyword>
<organism evidence="2 3">
    <name type="scientific">Citrobacter meridianamericanus</name>
    <dbReference type="NCBI Taxonomy" id="2894201"/>
    <lineage>
        <taxon>Bacteria</taxon>
        <taxon>Pseudomonadati</taxon>
        <taxon>Pseudomonadota</taxon>
        <taxon>Gammaproteobacteria</taxon>
        <taxon>Enterobacterales</taxon>
        <taxon>Enterobacteriaceae</taxon>
        <taxon>Citrobacter</taxon>
    </lineage>
</organism>
<reference evidence="2" key="1">
    <citation type="submission" date="2021-11" db="EMBL/GenBank/DDBJ databases">
        <title>Citrobacter meridianamericanus sp. nov. isolated from soil.</title>
        <authorList>
            <person name="Furlan J.P.R."/>
            <person name="Stehling E.G."/>
        </authorList>
    </citation>
    <scope>NUCLEOTIDE SEQUENCE</scope>
    <source>
        <strain evidence="2">BR102</strain>
    </source>
</reference>
<evidence type="ECO:0000256" key="1">
    <source>
        <dbReference type="SAM" id="SignalP"/>
    </source>
</evidence>
<dbReference type="Proteomes" id="UP001139290">
    <property type="component" value="Unassembled WGS sequence"/>
</dbReference>
<feature type="chain" id="PRO_5046978871" evidence="1">
    <location>
        <begin position="23"/>
        <end position="175"/>
    </location>
</feature>
<dbReference type="RefSeq" id="WP_252838989.1">
    <property type="nucleotide sequence ID" value="NZ_JAJJVQ010000011.1"/>
</dbReference>
<dbReference type="InterPro" id="IPR008966">
    <property type="entry name" value="Adhesion_dom_sf"/>
</dbReference>
<evidence type="ECO:0000313" key="2">
    <source>
        <dbReference type="EMBL" id="MCO5784254.1"/>
    </source>
</evidence>
<accession>A0ABT1BEG5</accession>
<sequence length="175" mass="17795">MKKQFLAVSALALAVMSGSALAAPQDVQFVGTVTDVTCDIKPEVNGTTGNYVQLGNVNKGQTGDEMLFALKAGAGTNNACSTAVANKTATVSWIGGFNGEGLTAKTGTATDAVALITTVNASGQNQVTMTSAGTDAEFNAAKLTNGDGLQYKAQLKGGQQLGDYISSAAFLVQYK</sequence>
<gene>
    <name evidence="2" type="ORF">LOD26_23500</name>
</gene>
<feature type="signal peptide" evidence="1">
    <location>
        <begin position="1"/>
        <end position="22"/>
    </location>
</feature>
<proteinExistence type="predicted"/>
<keyword evidence="1" id="KW-0732">Signal</keyword>
<dbReference type="SUPFAM" id="SSF49401">
    <property type="entry name" value="Bacterial adhesins"/>
    <property type="match status" value="1"/>
</dbReference>
<evidence type="ECO:0000313" key="3">
    <source>
        <dbReference type="Proteomes" id="UP001139290"/>
    </source>
</evidence>
<name>A0ABT1BEG5_9ENTR</name>
<protein>
    <submittedName>
        <fullName evidence="2">Fimbrial protein</fullName>
    </submittedName>
</protein>
<comment type="caution">
    <text evidence="2">The sequence shown here is derived from an EMBL/GenBank/DDBJ whole genome shotgun (WGS) entry which is preliminary data.</text>
</comment>
<dbReference type="EMBL" id="JAJJVQ010000011">
    <property type="protein sequence ID" value="MCO5784254.1"/>
    <property type="molecule type" value="Genomic_DNA"/>
</dbReference>